<dbReference type="Gene3D" id="2.30.30.140">
    <property type="match status" value="1"/>
</dbReference>
<dbReference type="PROSITE" id="PS50014">
    <property type="entry name" value="BROMODOMAIN_2"/>
    <property type="match status" value="1"/>
</dbReference>
<dbReference type="SMART" id="SM00293">
    <property type="entry name" value="PWWP"/>
    <property type="match status" value="1"/>
</dbReference>
<feature type="region of interest" description="Disordered" evidence="15">
    <location>
        <begin position="586"/>
        <end position="610"/>
    </location>
</feature>
<dbReference type="CDD" id="cd05508">
    <property type="entry name" value="Bromo_RACK7"/>
    <property type="match status" value="1"/>
</dbReference>
<dbReference type="AlphaFoldDB" id="A0AAD9RYR8"/>
<feature type="compositionally biased region" description="Polar residues" evidence="15">
    <location>
        <begin position="46"/>
        <end position="56"/>
    </location>
</feature>
<dbReference type="GO" id="GO:0005737">
    <property type="term" value="C:cytoplasm"/>
    <property type="evidence" value="ECO:0007669"/>
    <property type="project" value="TreeGrafter"/>
</dbReference>
<organism evidence="19 20">
    <name type="scientific">Odynerus spinipes</name>
    <dbReference type="NCBI Taxonomy" id="1348599"/>
    <lineage>
        <taxon>Eukaryota</taxon>
        <taxon>Metazoa</taxon>
        <taxon>Ecdysozoa</taxon>
        <taxon>Arthropoda</taxon>
        <taxon>Hexapoda</taxon>
        <taxon>Insecta</taxon>
        <taxon>Pterygota</taxon>
        <taxon>Neoptera</taxon>
        <taxon>Endopterygota</taxon>
        <taxon>Hymenoptera</taxon>
        <taxon>Apocrita</taxon>
        <taxon>Aculeata</taxon>
        <taxon>Vespoidea</taxon>
        <taxon>Vespidae</taxon>
        <taxon>Eumeninae</taxon>
        <taxon>Odynerus</taxon>
    </lineage>
</organism>
<keyword evidence="7" id="KW-0156">Chromatin regulator</keyword>
<comment type="subcellular location">
    <subcellularLocation>
        <location evidence="2">Chromosome</location>
    </subcellularLocation>
    <subcellularLocation>
        <location evidence="1">Nucleus</location>
    </subcellularLocation>
</comment>
<dbReference type="PANTHER" id="PTHR46453">
    <property type="entry name" value="PROTEIN KINASE C-BINDING PROTEIN 1"/>
    <property type="match status" value="1"/>
</dbReference>
<keyword evidence="20" id="KW-1185">Reference proteome</keyword>
<evidence type="ECO:0000256" key="1">
    <source>
        <dbReference type="ARBA" id="ARBA00004123"/>
    </source>
</evidence>
<feature type="region of interest" description="Disordered" evidence="15">
    <location>
        <begin position="780"/>
        <end position="816"/>
    </location>
</feature>
<reference evidence="19" key="2">
    <citation type="journal article" date="2023" name="Commun. Biol.">
        <title>Intrasexual cuticular hydrocarbon dimorphism in a wasp sheds light on hydrocarbon biosynthesis genes in Hymenoptera.</title>
        <authorList>
            <person name="Moris V.C."/>
            <person name="Podsiadlowski L."/>
            <person name="Martin S."/>
            <person name="Oeyen J.P."/>
            <person name="Donath A."/>
            <person name="Petersen M."/>
            <person name="Wilbrandt J."/>
            <person name="Misof B."/>
            <person name="Liedtke D."/>
            <person name="Thamm M."/>
            <person name="Scheiner R."/>
            <person name="Schmitt T."/>
            <person name="Niehuis O."/>
        </authorList>
    </citation>
    <scope>NUCLEOTIDE SEQUENCE</scope>
    <source>
        <strain evidence="19">GBR_01_08_01A</strain>
    </source>
</reference>
<dbReference type="Proteomes" id="UP001258017">
    <property type="component" value="Unassembled WGS sequence"/>
</dbReference>
<dbReference type="FunFam" id="6.10.140.2220:FF:000002">
    <property type="entry name" value="Protein kinase C-binding protein 1 isoform C"/>
    <property type="match status" value="1"/>
</dbReference>
<feature type="compositionally biased region" description="Basic and acidic residues" evidence="15">
    <location>
        <begin position="79"/>
        <end position="93"/>
    </location>
</feature>
<feature type="region of interest" description="Disordered" evidence="15">
    <location>
        <begin position="1"/>
        <end position="124"/>
    </location>
</feature>
<dbReference type="EMBL" id="JAIFRP010000006">
    <property type="protein sequence ID" value="KAK2588399.1"/>
    <property type="molecule type" value="Genomic_DNA"/>
</dbReference>
<dbReference type="Pfam" id="PF23460">
    <property type="entry name" value="ZMYND8_CC"/>
    <property type="match status" value="1"/>
</dbReference>
<dbReference type="InterPro" id="IPR000313">
    <property type="entry name" value="PWWP_dom"/>
</dbReference>
<dbReference type="GO" id="GO:0005634">
    <property type="term" value="C:nucleus"/>
    <property type="evidence" value="ECO:0007669"/>
    <property type="project" value="UniProtKB-SubCell"/>
</dbReference>
<dbReference type="InterPro" id="IPR056987">
    <property type="entry name" value="ZMYND8_CC"/>
</dbReference>
<evidence type="ECO:0000256" key="5">
    <source>
        <dbReference type="ARBA" id="ARBA00022771"/>
    </source>
</evidence>
<proteinExistence type="predicted"/>
<evidence type="ECO:0000259" key="17">
    <source>
        <dbReference type="PROSITE" id="PS50812"/>
    </source>
</evidence>
<dbReference type="GO" id="GO:0005694">
    <property type="term" value="C:chromosome"/>
    <property type="evidence" value="ECO:0007669"/>
    <property type="project" value="UniProtKB-SubCell"/>
</dbReference>
<keyword evidence="4" id="KW-0479">Metal-binding</keyword>
<dbReference type="PRINTS" id="PR00503">
    <property type="entry name" value="BROMODOMAIN"/>
</dbReference>
<keyword evidence="8" id="KW-0805">Transcription regulation</keyword>
<feature type="domain" description="Bromo" evidence="16">
    <location>
        <begin position="210"/>
        <end position="280"/>
    </location>
</feature>
<evidence type="ECO:0000256" key="13">
    <source>
        <dbReference type="PROSITE-ProRule" id="PRU00134"/>
    </source>
</evidence>
<dbReference type="GO" id="GO:0140006">
    <property type="term" value="F:histone H3 reader activity"/>
    <property type="evidence" value="ECO:0007669"/>
    <property type="project" value="UniProtKB-ARBA"/>
</dbReference>
<keyword evidence="6" id="KW-0862">Zinc</keyword>
<accession>A0AAD9RYR8</accession>
<evidence type="ECO:0000256" key="12">
    <source>
        <dbReference type="PROSITE-ProRule" id="PRU00035"/>
    </source>
</evidence>
<dbReference type="GO" id="GO:0008270">
    <property type="term" value="F:zinc ion binding"/>
    <property type="evidence" value="ECO:0007669"/>
    <property type="project" value="UniProtKB-KW"/>
</dbReference>
<feature type="compositionally biased region" description="Basic and acidic residues" evidence="15">
    <location>
        <begin position="58"/>
        <end position="68"/>
    </location>
</feature>
<dbReference type="GO" id="GO:0003714">
    <property type="term" value="F:transcription corepressor activity"/>
    <property type="evidence" value="ECO:0007669"/>
    <property type="project" value="TreeGrafter"/>
</dbReference>
<feature type="compositionally biased region" description="Polar residues" evidence="15">
    <location>
        <begin position="105"/>
        <end position="115"/>
    </location>
</feature>
<evidence type="ECO:0000256" key="3">
    <source>
        <dbReference type="ARBA" id="ARBA00022454"/>
    </source>
</evidence>
<protein>
    <recommendedName>
        <fullName evidence="21">Protein kinase C-binding protein 1</fullName>
    </recommendedName>
</protein>
<dbReference type="SUPFAM" id="SSF57903">
    <property type="entry name" value="FYVE/PHD zinc finger"/>
    <property type="match status" value="1"/>
</dbReference>
<dbReference type="InterPro" id="IPR057053">
    <property type="entry name" value="MYND_ZMYND11_ZMYD8"/>
</dbReference>
<evidence type="ECO:0000313" key="20">
    <source>
        <dbReference type="Proteomes" id="UP001258017"/>
    </source>
</evidence>
<dbReference type="InterPro" id="IPR011011">
    <property type="entry name" value="Znf_FYVE_PHD"/>
</dbReference>
<dbReference type="Gene3D" id="3.30.40.10">
    <property type="entry name" value="Zinc/RING finger domain, C3HC4 (zinc finger)"/>
    <property type="match status" value="1"/>
</dbReference>
<dbReference type="CDD" id="cd15538">
    <property type="entry name" value="PHD_PRKCBP1"/>
    <property type="match status" value="1"/>
</dbReference>
<dbReference type="InterPro" id="IPR044075">
    <property type="entry name" value="PRKCBP1_PHD"/>
</dbReference>
<dbReference type="Pfam" id="PF00439">
    <property type="entry name" value="Bromodomain"/>
    <property type="match status" value="1"/>
</dbReference>
<evidence type="ECO:0000256" key="15">
    <source>
        <dbReference type="SAM" id="MobiDB-lite"/>
    </source>
</evidence>
<dbReference type="PROSITE" id="PS01360">
    <property type="entry name" value="ZF_MYND_1"/>
    <property type="match status" value="1"/>
</dbReference>
<feature type="compositionally biased region" description="Basic and acidic residues" evidence="15">
    <location>
        <begin position="11"/>
        <end position="24"/>
    </location>
</feature>
<dbReference type="InterPro" id="IPR037967">
    <property type="entry name" value="ZMYND8_Bromo_dom"/>
</dbReference>
<keyword evidence="5 13" id="KW-0863">Zinc-finger</keyword>
<evidence type="ECO:0000256" key="6">
    <source>
        <dbReference type="ARBA" id="ARBA00022833"/>
    </source>
</evidence>
<keyword evidence="10" id="KW-0804">Transcription</keyword>
<dbReference type="CDD" id="cd20160">
    <property type="entry name" value="PWWP_PRKCBP1"/>
    <property type="match status" value="1"/>
</dbReference>
<evidence type="ECO:0000256" key="9">
    <source>
        <dbReference type="ARBA" id="ARBA00023117"/>
    </source>
</evidence>
<keyword evidence="3" id="KW-0158">Chromosome</keyword>
<feature type="compositionally biased region" description="Polar residues" evidence="15">
    <location>
        <begin position="1"/>
        <end position="10"/>
    </location>
</feature>
<evidence type="ECO:0000256" key="8">
    <source>
        <dbReference type="ARBA" id="ARBA00023015"/>
    </source>
</evidence>
<dbReference type="PROSITE" id="PS50812">
    <property type="entry name" value="PWWP"/>
    <property type="match status" value="1"/>
</dbReference>
<evidence type="ECO:0000256" key="2">
    <source>
        <dbReference type="ARBA" id="ARBA00004286"/>
    </source>
</evidence>
<feature type="domain" description="PWWP" evidence="17">
    <location>
        <begin position="331"/>
        <end position="383"/>
    </location>
</feature>
<dbReference type="Pfam" id="PF24324">
    <property type="entry name" value="MYND_ZMYND11_ZMYD8"/>
    <property type="match status" value="1"/>
</dbReference>
<dbReference type="InterPro" id="IPR013083">
    <property type="entry name" value="Znf_RING/FYVE/PHD"/>
</dbReference>
<dbReference type="InterPro" id="IPR036427">
    <property type="entry name" value="Bromodomain-like_sf"/>
</dbReference>
<dbReference type="Gene3D" id="1.20.920.10">
    <property type="entry name" value="Bromodomain-like"/>
    <property type="match status" value="1"/>
</dbReference>
<dbReference type="PROSITE" id="PS50865">
    <property type="entry name" value="ZF_MYND_2"/>
    <property type="match status" value="1"/>
</dbReference>
<dbReference type="PANTHER" id="PTHR46453:SF5">
    <property type="entry name" value="PROTEIN KINASE C-BINDING PROTEIN 1 ISOFORM X1"/>
    <property type="match status" value="1"/>
</dbReference>
<dbReference type="InterPro" id="IPR002893">
    <property type="entry name" value="Znf_MYND"/>
</dbReference>
<dbReference type="Pfam" id="PF00855">
    <property type="entry name" value="PWWP"/>
    <property type="match status" value="1"/>
</dbReference>
<sequence length="1099" mass="124633">MENKCSVSSESKNDVRDEIDKKDNIMTISHVKTENTSEDDTKDTIGLSTDSSSNNLIKELKKEQKDNNLTEDTSLNTDTVKDNHEDTTTEITEKNVNIKRKRKTLSTQENASPSEENGVRSKRKKLKNASDKFCWRCHKESVEAHCSACPRSWHRRCMGGTPPTSIHNWICGECATILKAENAETRSIAMAQLSVDQLCMLLKHVVHRMREYPGSEPFWKPVELSETPNYLDYVVKPMDLNLLESNVRAKLYGSTDAFMSDAKWIQHNCIVYNTCGGVYADTSKLTNTAKQIIKVARQEVSEIEACPDCYAHARNLPRPQPSWFIEPCRQPHPLVWAKLKGFPFWPAKAMPRLNSQGFVDVRFFGEHDRAWIPPRDLYLYSEDPPAPLPRKRKVDMDECVREITRHCRKLELVFGKFKFAPPKVQYNPHDPMQIKLMLPNYDPLQPNNCTSSQFLIPKKKAALRKRNPSIKDKAQTESSVTQTTVIDKTLNSDVISDNDENKFRNKVQKTQIVITSDQSPKSENSINVNVMQSELQKNINTTEHKTSIEDTVMQSTEKAESMESNESNIEENNASAIVQRSNKLSMSTSKDNLHMKQDNSTSADELSVSSEPIKMEQTLKKHSSVKATVNKSNTTNISDVSKVASRPTKSSAKVYKPKTRLVDKLNAEKALKSLSENGQKEKTGLMLSNIEPMIQITTPLSQNDKKNLINKTTTNATSTSSLTTISQNNILCQTHCVITTRSSMTSSTVDHSKSVVNSGSANTLKQSTLIADKESILKTSLKEQKRESKARKSFPNKPPTYPQIALHSSSSTLPSSTESMTYVSAQQKEHSIGYQLIPPEAGPLSARLYHGAEELAKRMAQLMEEAYKEAAHNSQNSENDSSDKHHATVHFLRLQIERMRWQHQQQLAELKHNTDRMLREMRASLEAERLRAVEETRREVEQEKIRCIEETKRKQWCAMCHREALFYCCWNTAYCDYACQQSHWPTHMRTCAQKPSFTTIVTTTAVGSNQQQSQISIHIFLHWLKTYQSDKIGGIIDTGNIFCNITKKKNKLYFLTKNVSTKVCNPACRVYSLPHSKSPGLSTSHYVSCSKNESNQDLS</sequence>
<dbReference type="SUPFAM" id="SSF47370">
    <property type="entry name" value="Bromodomain"/>
    <property type="match status" value="1"/>
</dbReference>
<dbReference type="SUPFAM" id="SSF144232">
    <property type="entry name" value="HIT/MYND zinc finger-like"/>
    <property type="match status" value="1"/>
</dbReference>
<evidence type="ECO:0000259" key="18">
    <source>
        <dbReference type="PROSITE" id="PS50865"/>
    </source>
</evidence>
<keyword evidence="11" id="KW-0539">Nucleus</keyword>
<comment type="caution">
    <text evidence="19">The sequence shown here is derived from an EMBL/GenBank/DDBJ whole genome shotgun (WGS) entry which is preliminary data.</text>
</comment>
<evidence type="ECO:0008006" key="21">
    <source>
        <dbReference type="Google" id="ProtNLM"/>
    </source>
</evidence>
<evidence type="ECO:0000256" key="14">
    <source>
        <dbReference type="SAM" id="Coils"/>
    </source>
</evidence>
<evidence type="ECO:0000256" key="11">
    <source>
        <dbReference type="ARBA" id="ARBA00023242"/>
    </source>
</evidence>
<evidence type="ECO:0000259" key="16">
    <source>
        <dbReference type="PROSITE" id="PS50014"/>
    </source>
</evidence>
<dbReference type="InterPro" id="IPR001487">
    <property type="entry name" value="Bromodomain"/>
</dbReference>
<evidence type="ECO:0000256" key="4">
    <source>
        <dbReference type="ARBA" id="ARBA00022723"/>
    </source>
</evidence>
<reference evidence="19" key="1">
    <citation type="submission" date="2021-08" db="EMBL/GenBank/DDBJ databases">
        <authorList>
            <person name="Misof B."/>
            <person name="Oliver O."/>
            <person name="Podsiadlowski L."/>
            <person name="Donath A."/>
            <person name="Peters R."/>
            <person name="Mayer C."/>
            <person name="Rust J."/>
            <person name="Gunkel S."/>
            <person name="Lesny P."/>
            <person name="Martin S."/>
            <person name="Oeyen J.P."/>
            <person name="Petersen M."/>
            <person name="Panagiotis P."/>
            <person name="Wilbrandt J."/>
            <person name="Tanja T."/>
        </authorList>
    </citation>
    <scope>NUCLEOTIDE SEQUENCE</scope>
    <source>
        <strain evidence="19">GBR_01_08_01A</strain>
        <tissue evidence="19">Thorax + abdomen</tissue>
    </source>
</reference>
<dbReference type="SUPFAM" id="SSF63748">
    <property type="entry name" value="Tudor/PWWP/MBT"/>
    <property type="match status" value="1"/>
</dbReference>
<name>A0AAD9RYR8_9HYME</name>
<keyword evidence="14" id="KW-0175">Coiled coil</keyword>
<evidence type="ECO:0000256" key="10">
    <source>
        <dbReference type="ARBA" id="ARBA00023163"/>
    </source>
</evidence>
<evidence type="ECO:0000256" key="7">
    <source>
        <dbReference type="ARBA" id="ARBA00022853"/>
    </source>
</evidence>
<feature type="coiled-coil region" evidence="14">
    <location>
        <begin position="923"/>
        <end position="953"/>
    </location>
</feature>
<keyword evidence="9 12" id="KW-0103">Bromodomain</keyword>
<gene>
    <name evidence="19" type="ORF">KPH14_004405</name>
</gene>
<dbReference type="Gene3D" id="6.10.140.2220">
    <property type="match status" value="1"/>
</dbReference>
<dbReference type="SMART" id="SM00297">
    <property type="entry name" value="BROMO"/>
    <property type="match status" value="1"/>
</dbReference>
<feature type="compositionally biased region" description="Polar residues" evidence="15">
    <location>
        <begin position="598"/>
        <end position="610"/>
    </location>
</feature>
<feature type="domain" description="MYND-type" evidence="18">
    <location>
        <begin position="957"/>
        <end position="991"/>
    </location>
</feature>
<evidence type="ECO:0000313" key="19">
    <source>
        <dbReference type="EMBL" id="KAK2588399.1"/>
    </source>
</evidence>